<dbReference type="Gene3D" id="3.40.47.10">
    <property type="match status" value="2"/>
</dbReference>
<accession>A0A1E3XCP8</accession>
<dbReference type="SUPFAM" id="SSF53901">
    <property type="entry name" value="Thiolase-like"/>
    <property type="match status" value="1"/>
</dbReference>
<dbReference type="EC" id="2.3.1.16" evidence="2"/>
<evidence type="ECO:0000313" key="3">
    <source>
        <dbReference type="Proteomes" id="UP000094056"/>
    </source>
</evidence>
<organism evidence="2 3">
    <name type="scientific">Candidatus Scalindua rubra</name>
    <dbReference type="NCBI Taxonomy" id="1872076"/>
    <lineage>
        <taxon>Bacteria</taxon>
        <taxon>Pseudomonadati</taxon>
        <taxon>Planctomycetota</taxon>
        <taxon>Candidatus Brocadiia</taxon>
        <taxon>Candidatus Brocadiales</taxon>
        <taxon>Candidatus Scalinduaceae</taxon>
        <taxon>Candidatus Scalindua</taxon>
    </lineage>
</organism>
<feature type="transmembrane region" description="Helical" evidence="1">
    <location>
        <begin position="20"/>
        <end position="38"/>
    </location>
</feature>
<sequence>MLLMDRKKAESLEIKTYARLLSYAVAGVPPGIMGIGPVEAIPKALNLS</sequence>
<keyword evidence="1" id="KW-0812">Transmembrane</keyword>
<protein>
    <submittedName>
        <fullName evidence="2">3-ketoacyl-CoA thiolase</fullName>
        <ecNumber evidence="2">2.3.1.16</ecNumber>
    </submittedName>
</protein>
<dbReference type="Proteomes" id="UP000094056">
    <property type="component" value="Unassembled WGS sequence"/>
</dbReference>
<keyword evidence="2" id="KW-0808">Transferase</keyword>
<dbReference type="PATRIC" id="fig|1872076.5.peg.1734"/>
<keyword evidence="2" id="KW-0012">Acyltransferase</keyword>
<dbReference type="InterPro" id="IPR016039">
    <property type="entry name" value="Thiolase-like"/>
</dbReference>
<keyword evidence="1" id="KW-0472">Membrane</keyword>
<dbReference type="EMBL" id="MAYW01000030">
    <property type="protein sequence ID" value="ODS33380.1"/>
    <property type="molecule type" value="Genomic_DNA"/>
</dbReference>
<reference evidence="2 3" key="1">
    <citation type="submission" date="2016-07" db="EMBL/GenBank/DDBJ databases">
        <title>Draft genome of Scalindua rubra, obtained from a brine-seawater interface in the Red Sea, sheds light on salt adaptation in anammox bacteria.</title>
        <authorList>
            <person name="Speth D.R."/>
            <person name="Lagkouvardos I."/>
            <person name="Wang Y."/>
            <person name="Qian P.-Y."/>
            <person name="Dutilh B.E."/>
            <person name="Jetten M.S."/>
        </authorList>
    </citation>
    <scope>NUCLEOTIDE SEQUENCE [LARGE SCALE GENOMIC DNA]</scope>
    <source>
        <strain evidence="2">BSI-1</strain>
    </source>
</reference>
<dbReference type="AlphaFoldDB" id="A0A1E3XCP8"/>
<keyword evidence="1" id="KW-1133">Transmembrane helix</keyword>
<evidence type="ECO:0000313" key="2">
    <source>
        <dbReference type="EMBL" id="ODS33380.1"/>
    </source>
</evidence>
<gene>
    <name evidence="2" type="primary">fadA_1</name>
    <name evidence="2" type="ORF">SCARUB_01489</name>
</gene>
<evidence type="ECO:0000256" key="1">
    <source>
        <dbReference type="SAM" id="Phobius"/>
    </source>
</evidence>
<name>A0A1E3XCP8_9BACT</name>
<dbReference type="GO" id="GO:0003988">
    <property type="term" value="F:acetyl-CoA C-acyltransferase activity"/>
    <property type="evidence" value="ECO:0007669"/>
    <property type="project" value="UniProtKB-EC"/>
</dbReference>
<proteinExistence type="predicted"/>
<comment type="caution">
    <text evidence="2">The sequence shown here is derived from an EMBL/GenBank/DDBJ whole genome shotgun (WGS) entry which is preliminary data.</text>
</comment>